<protein>
    <recommendedName>
        <fullName evidence="1">Alpha-L-glutamate ligase-related protein ATP-grasp domain-containing protein</fullName>
    </recommendedName>
</protein>
<reference evidence="2 3" key="1">
    <citation type="journal article" date="2018" name="Arch. Microbiol.">
        <title>New insights into the metabolic potential of the phototrophic purple bacterium Rhodopila globiformis DSM 161(T) from its draft genome sequence and evidence for a vanadium-dependent nitrogenase.</title>
        <authorList>
            <person name="Imhoff J.F."/>
            <person name="Rahn T."/>
            <person name="Kunzel S."/>
            <person name="Neulinger S.C."/>
        </authorList>
    </citation>
    <scope>NUCLEOTIDE SEQUENCE [LARGE SCALE GENOMIC DNA]</scope>
    <source>
        <strain evidence="2 3">DSM 161</strain>
    </source>
</reference>
<evidence type="ECO:0000313" key="2">
    <source>
        <dbReference type="EMBL" id="PPQ32903.1"/>
    </source>
</evidence>
<evidence type="ECO:0000259" key="1">
    <source>
        <dbReference type="Pfam" id="PF14397"/>
    </source>
</evidence>
<dbReference type="InterPro" id="IPR039523">
    <property type="entry name" value="RimK-rel_E_lig_ATP-grasp"/>
</dbReference>
<name>A0A2S6NE71_RHOGL</name>
<feature type="domain" description="Alpha-L-glutamate ligase-related protein ATP-grasp" evidence="1">
    <location>
        <begin position="107"/>
        <end position="373"/>
    </location>
</feature>
<dbReference type="Proteomes" id="UP000239724">
    <property type="component" value="Unassembled WGS sequence"/>
</dbReference>
<comment type="caution">
    <text evidence="2">The sequence shown here is derived from an EMBL/GenBank/DDBJ whole genome shotgun (WGS) entry which is preliminary data.</text>
</comment>
<sequence>MVGWETTTTSETTMSNSTNISPASYSQLAGIPNIDLSENLRAALAAGKRATGIAAEVLALRRGPGRLTPQEYFYYRLWDAPQERANKQCFVGKIAQHPMHVAAGAREWFAASGDKILFQSVMDGAGLRTPKLTAITQAGRYLPTAPTITDPAALADKLRDASVYPLFAKPVAGKYSLSVLSADSFDSDADEVLLLDGTRQNVVDVAASLADRPGFLIQRRLAPAPDLAARFGPRLWSARLLVLVTPSGPVIHRAVAKIATGTNPADNYWRQGNRLGAIDLASGRITRVVHGAGADLVVDAPHPDTGAAIVGTTVPGWRDLTDMVRTASQVFAGIRTQSWDIALTADGPVFLELNYGGDLNLHQLAHGAGVLDETYREHLQRCGYRGKL</sequence>
<dbReference type="Pfam" id="PF14397">
    <property type="entry name" value="ATPgrasp_ST"/>
    <property type="match status" value="1"/>
</dbReference>
<keyword evidence="3" id="KW-1185">Reference proteome</keyword>
<proteinExistence type="predicted"/>
<evidence type="ECO:0000313" key="3">
    <source>
        <dbReference type="Proteomes" id="UP000239724"/>
    </source>
</evidence>
<organism evidence="2 3">
    <name type="scientific">Rhodopila globiformis</name>
    <name type="common">Rhodopseudomonas globiformis</name>
    <dbReference type="NCBI Taxonomy" id="1071"/>
    <lineage>
        <taxon>Bacteria</taxon>
        <taxon>Pseudomonadati</taxon>
        <taxon>Pseudomonadota</taxon>
        <taxon>Alphaproteobacteria</taxon>
        <taxon>Acetobacterales</taxon>
        <taxon>Acetobacteraceae</taxon>
        <taxon>Rhodopila</taxon>
    </lineage>
</organism>
<accession>A0A2S6NE71</accession>
<dbReference type="AlphaFoldDB" id="A0A2S6NE71"/>
<dbReference type="EMBL" id="NHRY01000159">
    <property type="protein sequence ID" value="PPQ32903.1"/>
    <property type="molecule type" value="Genomic_DNA"/>
</dbReference>
<gene>
    <name evidence="2" type="ORF">CCS01_15320</name>
</gene>